<dbReference type="Gene3D" id="1.10.10.10">
    <property type="entry name" value="Winged helix-like DNA-binding domain superfamily/Winged helix DNA-binding domain"/>
    <property type="match status" value="1"/>
</dbReference>
<dbReference type="PANTHER" id="PTHR30136:SF35">
    <property type="entry name" value="HTH-TYPE TRANSCRIPTIONAL REGULATOR RV1719"/>
    <property type="match status" value="1"/>
</dbReference>
<dbReference type="InterPro" id="IPR050707">
    <property type="entry name" value="HTH_MetabolicPath_Reg"/>
</dbReference>
<keyword evidence="1" id="KW-0805">Transcription regulation</keyword>
<dbReference type="Gene3D" id="3.30.450.40">
    <property type="match status" value="1"/>
</dbReference>
<evidence type="ECO:0000259" key="6">
    <source>
        <dbReference type="PROSITE" id="PS51077"/>
    </source>
</evidence>
<dbReference type="AlphaFoldDB" id="A0A5C4T9W9"/>
<dbReference type="GO" id="GO:0045892">
    <property type="term" value="P:negative regulation of DNA-templated transcription"/>
    <property type="evidence" value="ECO:0007669"/>
    <property type="project" value="UniProtKB-ARBA"/>
</dbReference>
<feature type="domain" description="IclR-ED" evidence="7">
    <location>
        <begin position="72"/>
        <end position="252"/>
    </location>
</feature>
<proteinExistence type="predicted"/>
<organism evidence="8 9">
    <name type="scientific">Paenibacillus hemerocallicola</name>
    <dbReference type="NCBI Taxonomy" id="1172614"/>
    <lineage>
        <taxon>Bacteria</taxon>
        <taxon>Bacillati</taxon>
        <taxon>Bacillota</taxon>
        <taxon>Bacilli</taxon>
        <taxon>Bacillales</taxon>
        <taxon>Paenibacillaceae</taxon>
        <taxon>Paenibacillus</taxon>
    </lineage>
</organism>
<sequence>MLEEGQVKTKTLYKALQVLDCFSATTPELGITEISERLGLYKSNVHNIMDTFVKAGYIKKNPDNGKYRLALRVLELGHVVSSNISFRKTIQPHMQELADATGETIFLAIPSDDAEVVYLDSSSPRNLMTVKSVMGIKAPLYCTGIGKAMLAYLPREVTETILARGLDAITEHTITDGEKLLEELEAVRCRGYAIDNMEHQYGIKCVGMPIRARKGEVVAGLSISGPSLRFDDQAIEAHAQRLRGIIASLEID</sequence>
<gene>
    <name evidence="8" type="ORF">FE784_16605</name>
</gene>
<comment type="caution">
    <text evidence="8">The sequence shown here is derived from an EMBL/GenBank/DDBJ whole genome shotgun (WGS) entry which is preliminary data.</text>
</comment>
<dbReference type="Pfam" id="PF01614">
    <property type="entry name" value="IclR_C"/>
    <property type="match status" value="1"/>
</dbReference>
<dbReference type="SUPFAM" id="SSF46785">
    <property type="entry name" value="Winged helix' DNA-binding domain"/>
    <property type="match status" value="1"/>
</dbReference>
<dbReference type="Pfam" id="PF09339">
    <property type="entry name" value="HTH_IclR"/>
    <property type="match status" value="1"/>
</dbReference>
<dbReference type="InterPro" id="IPR036388">
    <property type="entry name" value="WH-like_DNA-bd_sf"/>
</dbReference>
<dbReference type="OrthoDB" id="9791752at2"/>
<evidence type="ECO:0000259" key="7">
    <source>
        <dbReference type="PROSITE" id="PS51078"/>
    </source>
</evidence>
<dbReference type="InterPro" id="IPR029016">
    <property type="entry name" value="GAF-like_dom_sf"/>
</dbReference>
<dbReference type="PROSITE" id="PS51078">
    <property type="entry name" value="ICLR_ED"/>
    <property type="match status" value="1"/>
</dbReference>
<dbReference type="InterPro" id="IPR005471">
    <property type="entry name" value="Tscrpt_reg_IclR_N"/>
</dbReference>
<keyword evidence="3" id="KW-0804">Transcription</keyword>
<dbReference type="FunFam" id="1.10.10.10:FF:000056">
    <property type="entry name" value="IclR family transcriptional regulator"/>
    <property type="match status" value="1"/>
</dbReference>
<dbReference type="InterPro" id="IPR036390">
    <property type="entry name" value="WH_DNA-bd_sf"/>
</dbReference>
<dbReference type="RefSeq" id="WP_139603341.1">
    <property type="nucleotide sequence ID" value="NZ_VDCQ01000021.1"/>
</dbReference>
<dbReference type="PANTHER" id="PTHR30136">
    <property type="entry name" value="HELIX-TURN-HELIX TRANSCRIPTIONAL REGULATOR, ICLR FAMILY"/>
    <property type="match status" value="1"/>
</dbReference>
<dbReference type="PROSITE" id="PS51077">
    <property type="entry name" value="HTH_ICLR"/>
    <property type="match status" value="1"/>
</dbReference>
<evidence type="ECO:0000256" key="1">
    <source>
        <dbReference type="ARBA" id="ARBA00023015"/>
    </source>
</evidence>
<keyword evidence="9" id="KW-1185">Reference proteome</keyword>
<dbReference type="SUPFAM" id="SSF55781">
    <property type="entry name" value="GAF domain-like"/>
    <property type="match status" value="1"/>
</dbReference>
<evidence type="ECO:0000256" key="3">
    <source>
        <dbReference type="ARBA" id="ARBA00023163"/>
    </source>
</evidence>
<evidence type="ECO:0000313" key="8">
    <source>
        <dbReference type="EMBL" id="TNJ65217.1"/>
    </source>
</evidence>
<keyword evidence="2" id="KW-0238">DNA-binding</keyword>
<evidence type="ECO:0000256" key="2">
    <source>
        <dbReference type="ARBA" id="ARBA00023125"/>
    </source>
</evidence>
<comment type="function">
    <text evidence="4">May be an activator protein for the gylABX operon.</text>
</comment>
<dbReference type="Proteomes" id="UP000307943">
    <property type="component" value="Unassembled WGS sequence"/>
</dbReference>
<dbReference type="GO" id="GO:0003700">
    <property type="term" value="F:DNA-binding transcription factor activity"/>
    <property type="evidence" value="ECO:0007669"/>
    <property type="project" value="TreeGrafter"/>
</dbReference>
<feature type="domain" description="HTH iclR-type" evidence="6">
    <location>
        <begin position="9"/>
        <end position="71"/>
    </location>
</feature>
<dbReference type="EMBL" id="VDCQ01000021">
    <property type="protein sequence ID" value="TNJ65217.1"/>
    <property type="molecule type" value="Genomic_DNA"/>
</dbReference>
<name>A0A5C4T9W9_9BACL</name>
<reference evidence="8 9" key="1">
    <citation type="submission" date="2019-05" db="EMBL/GenBank/DDBJ databases">
        <title>We sequenced the genome of Paenibacillus hemerocallicola KCTC 33185 for further insight into its adaptation and study the phylogeny of Paenibacillus.</title>
        <authorList>
            <person name="Narsing Rao M.P."/>
        </authorList>
    </citation>
    <scope>NUCLEOTIDE SEQUENCE [LARGE SCALE GENOMIC DNA]</scope>
    <source>
        <strain evidence="8 9">KCTC 33185</strain>
    </source>
</reference>
<dbReference type="GO" id="GO:0003677">
    <property type="term" value="F:DNA binding"/>
    <property type="evidence" value="ECO:0007669"/>
    <property type="project" value="UniProtKB-KW"/>
</dbReference>
<evidence type="ECO:0000256" key="4">
    <source>
        <dbReference type="ARBA" id="ARBA00058938"/>
    </source>
</evidence>
<protein>
    <recommendedName>
        <fullName evidence="5">Glycerol operon regulatory protein</fullName>
    </recommendedName>
</protein>
<accession>A0A5C4T9W9</accession>
<dbReference type="InterPro" id="IPR014757">
    <property type="entry name" value="Tscrpt_reg_IclR_C"/>
</dbReference>
<dbReference type="SMART" id="SM00346">
    <property type="entry name" value="HTH_ICLR"/>
    <property type="match status" value="1"/>
</dbReference>
<evidence type="ECO:0000256" key="5">
    <source>
        <dbReference type="ARBA" id="ARBA00070406"/>
    </source>
</evidence>
<evidence type="ECO:0000313" key="9">
    <source>
        <dbReference type="Proteomes" id="UP000307943"/>
    </source>
</evidence>